<feature type="domain" description="CBS" evidence="8">
    <location>
        <begin position="201"/>
        <end position="260"/>
    </location>
</feature>
<evidence type="ECO:0000256" key="4">
    <source>
        <dbReference type="PIRNR" id="PIRNR004692"/>
    </source>
</evidence>
<dbReference type="GO" id="GO:0019146">
    <property type="term" value="F:arabinose-5-phosphate isomerase activity"/>
    <property type="evidence" value="ECO:0007669"/>
    <property type="project" value="UniProtKB-ARBA"/>
</dbReference>
<dbReference type="SUPFAM" id="SSF53697">
    <property type="entry name" value="SIS domain"/>
    <property type="match status" value="1"/>
</dbReference>
<evidence type="ECO:0008006" key="12">
    <source>
        <dbReference type="Google" id="ProtNLM"/>
    </source>
</evidence>
<evidence type="ECO:0000259" key="8">
    <source>
        <dbReference type="PROSITE" id="PS51371"/>
    </source>
</evidence>
<dbReference type="AlphaFoldDB" id="A0A1G1L259"/>
<dbReference type="Pfam" id="PF00571">
    <property type="entry name" value="CBS"/>
    <property type="match status" value="2"/>
</dbReference>
<evidence type="ECO:0000259" key="9">
    <source>
        <dbReference type="PROSITE" id="PS51464"/>
    </source>
</evidence>
<comment type="caution">
    <text evidence="10">The sequence shown here is derived from an EMBL/GenBank/DDBJ whole genome shotgun (WGS) entry which is preliminary data.</text>
</comment>
<evidence type="ECO:0000313" key="10">
    <source>
        <dbReference type="EMBL" id="OGW99208.1"/>
    </source>
</evidence>
<dbReference type="PROSITE" id="PS51371">
    <property type="entry name" value="CBS"/>
    <property type="match status" value="2"/>
</dbReference>
<dbReference type="InterPro" id="IPR001347">
    <property type="entry name" value="SIS_dom"/>
</dbReference>
<dbReference type="EMBL" id="MHFR01000013">
    <property type="protein sequence ID" value="OGW99208.1"/>
    <property type="molecule type" value="Genomic_DNA"/>
</dbReference>
<evidence type="ECO:0000256" key="2">
    <source>
        <dbReference type="ARBA" id="ARBA00022737"/>
    </source>
</evidence>
<keyword evidence="5" id="KW-0479">Metal-binding</keyword>
<dbReference type="InterPro" id="IPR050986">
    <property type="entry name" value="GutQ/KpsF_isomerases"/>
</dbReference>
<proteinExistence type="inferred from homology"/>
<feature type="site" description="Catalytically relevant" evidence="6">
    <location>
        <position position="144"/>
    </location>
</feature>
<feature type="site" description="Catalytically relevant" evidence="6">
    <location>
        <position position="103"/>
    </location>
</feature>
<gene>
    <name evidence="10" type="ORF">A3G33_10135</name>
</gene>
<reference evidence="10 11" key="1">
    <citation type="journal article" date="2016" name="Nat. Commun.">
        <title>Thousands of microbial genomes shed light on interconnected biogeochemical processes in an aquifer system.</title>
        <authorList>
            <person name="Anantharaman K."/>
            <person name="Brown C.T."/>
            <person name="Hug L.A."/>
            <person name="Sharon I."/>
            <person name="Castelle C.J."/>
            <person name="Probst A.J."/>
            <person name="Thomas B.C."/>
            <person name="Singh A."/>
            <person name="Wilkins M.J."/>
            <person name="Karaoz U."/>
            <person name="Brodie E.L."/>
            <person name="Williams K.H."/>
            <person name="Hubbard S.S."/>
            <person name="Banfield J.F."/>
        </authorList>
    </citation>
    <scope>NUCLEOTIDE SEQUENCE [LARGE SCALE GENOMIC DNA]</scope>
</reference>
<dbReference type="GO" id="GO:0097367">
    <property type="term" value="F:carbohydrate derivative binding"/>
    <property type="evidence" value="ECO:0007669"/>
    <property type="project" value="InterPro"/>
</dbReference>
<comment type="similarity">
    <text evidence="1 4">Belongs to the SIS family. GutQ/KpsF subfamily.</text>
</comment>
<dbReference type="Gene3D" id="3.10.580.10">
    <property type="entry name" value="CBS-domain"/>
    <property type="match status" value="1"/>
</dbReference>
<dbReference type="InterPro" id="IPR000644">
    <property type="entry name" value="CBS_dom"/>
</dbReference>
<feature type="domain" description="SIS" evidence="9">
    <location>
        <begin position="33"/>
        <end position="176"/>
    </location>
</feature>
<evidence type="ECO:0000256" key="3">
    <source>
        <dbReference type="ARBA" id="ARBA00023122"/>
    </source>
</evidence>
<keyword evidence="5" id="KW-0862">Zinc</keyword>
<feature type="domain" description="CBS" evidence="8">
    <location>
        <begin position="269"/>
        <end position="321"/>
    </location>
</feature>
<dbReference type="PROSITE" id="PS51464">
    <property type="entry name" value="SIS"/>
    <property type="match status" value="1"/>
</dbReference>
<dbReference type="FunFam" id="3.40.50.10490:FF:000011">
    <property type="entry name" value="Arabinose 5-phosphate isomerase"/>
    <property type="match status" value="1"/>
</dbReference>
<dbReference type="GO" id="GO:1901135">
    <property type="term" value="P:carbohydrate derivative metabolic process"/>
    <property type="evidence" value="ECO:0007669"/>
    <property type="project" value="InterPro"/>
</dbReference>
<feature type="site" description="Catalytically relevant" evidence="6">
    <location>
        <position position="51"/>
    </location>
</feature>
<evidence type="ECO:0000256" key="6">
    <source>
        <dbReference type="PIRSR" id="PIRSR004692-3"/>
    </source>
</evidence>
<accession>A0A1G1L259</accession>
<protein>
    <recommendedName>
        <fullName evidence="12">D-arabinose 5-phosphate isomerase</fullName>
    </recommendedName>
</protein>
<keyword evidence="3 7" id="KW-0129">CBS domain</keyword>
<organism evidence="10 11">
    <name type="scientific">Candidatus Danuiimicrobium aquiferis</name>
    <dbReference type="NCBI Taxonomy" id="1801832"/>
    <lineage>
        <taxon>Bacteria</taxon>
        <taxon>Pseudomonadati</taxon>
        <taxon>Candidatus Omnitrophota</taxon>
        <taxon>Candidatus Danuiimicrobium</taxon>
    </lineage>
</organism>
<dbReference type="InterPro" id="IPR004800">
    <property type="entry name" value="KdsD/KpsF-type"/>
</dbReference>
<dbReference type="SMART" id="SM00116">
    <property type="entry name" value="CBS"/>
    <property type="match status" value="2"/>
</dbReference>
<dbReference type="InterPro" id="IPR046348">
    <property type="entry name" value="SIS_dom_sf"/>
</dbReference>
<dbReference type="Pfam" id="PF01380">
    <property type="entry name" value="SIS"/>
    <property type="match status" value="1"/>
</dbReference>
<dbReference type="InterPro" id="IPR035474">
    <property type="entry name" value="SIS_Kpsf"/>
</dbReference>
<evidence type="ECO:0000256" key="7">
    <source>
        <dbReference type="PROSITE-ProRule" id="PRU00703"/>
    </source>
</evidence>
<dbReference type="Proteomes" id="UP000178187">
    <property type="component" value="Unassembled WGS sequence"/>
</dbReference>
<keyword evidence="2" id="KW-0677">Repeat</keyword>
<dbReference type="GO" id="GO:0005975">
    <property type="term" value="P:carbohydrate metabolic process"/>
    <property type="evidence" value="ECO:0007669"/>
    <property type="project" value="InterPro"/>
</dbReference>
<dbReference type="InterPro" id="IPR046342">
    <property type="entry name" value="CBS_dom_sf"/>
</dbReference>
<evidence type="ECO:0000256" key="1">
    <source>
        <dbReference type="ARBA" id="ARBA00008165"/>
    </source>
</evidence>
<dbReference type="GO" id="GO:0046872">
    <property type="term" value="F:metal ion binding"/>
    <property type="evidence" value="ECO:0007669"/>
    <property type="project" value="UniProtKB-KW"/>
</dbReference>
<evidence type="ECO:0000313" key="11">
    <source>
        <dbReference type="Proteomes" id="UP000178187"/>
    </source>
</evidence>
<evidence type="ECO:0000256" key="5">
    <source>
        <dbReference type="PIRSR" id="PIRSR004692-2"/>
    </source>
</evidence>
<dbReference type="CDD" id="cd04604">
    <property type="entry name" value="CBS_pair_SIS_assoc"/>
    <property type="match status" value="1"/>
</dbReference>
<dbReference type="PANTHER" id="PTHR42745:SF1">
    <property type="entry name" value="ARABINOSE 5-PHOSPHATE ISOMERASE KDSD"/>
    <property type="match status" value="1"/>
</dbReference>
<dbReference type="PIRSF" id="PIRSF004692">
    <property type="entry name" value="KdsD_KpsF"/>
    <property type="match status" value="1"/>
</dbReference>
<feature type="binding site" evidence="5">
    <location>
        <position position="74"/>
    </location>
    <ligand>
        <name>Zn(2+)</name>
        <dbReference type="ChEBI" id="CHEBI:29105"/>
    </ligand>
</feature>
<dbReference type="NCBIfam" id="TIGR00393">
    <property type="entry name" value="kpsF"/>
    <property type="match status" value="1"/>
</dbReference>
<name>A0A1G1L259_9BACT</name>
<dbReference type="Gene3D" id="3.40.50.10490">
    <property type="entry name" value="Glucose-6-phosphate isomerase like protein, domain 1"/>
    <property type="match status" value="1"/>
</dbReference>
<sequence>MKQDQLLAKKILQIEAQAIKELISRLDSNFEKALDLMQNCSGRVVVTGMGKPGFIGRKISATMSSTGTPSLFLHPAEAIHGDLGMVTKKDIVLAISNSGETEEITRLLSTIKKIGAKLISMTGNKKSTLAVHSDVVLDVGLKKEACPWNLAPTASTTAALAMGDALAICLAKRKNFHEAAFAFLHPGGSLGRKLLKVKDLMRRGKSNPVVSGKTTVQKVLLQITSARAGSCSIVDRNGKLEGIFTDGDLRRHLEEYGIAILKEPVEKFSTRRPMAIIEDKLAAEALQILRDKRIDELPVVDKYGKAVGLLDVQDLLNAGFV</sequence>
<dbReference type="PANTHER" id="PTHR42745">
    <property type="match status" value="1"/>
</dbReference>
<feature type="site" description="Catalytically relevant" evidence="6">
    <location>
        <position position="185"/>
    </location>
</feature>
<dbReference type="CDD" id="cd05014">
    <property type="entry name" value="SIS_Kpsf"/>
    <property type="match status" value="1"/>
</dbReference>